<dbReference type="RefSeq" id="WP_161921256.1">
    <property type="nucleotide sequence ID" value="NZ_JAACYS010000060.1"/>
</dbReference>
<dbReference type="Proteomes" id="UP000743899">
    <property type="component" value="Unassembled WGS sequence"/>
</dbReference>
<dbReference type="EMBL" id="JAACYS010000060">
    <property type="protein sequence ID" value="NCU18427.1"/>
    <property type="molecule type" value="Genomic_DNA"/>
</dbReference>
<evidence type="ECO:0000313" key="2">
    <source>
        <dbReference type="EMBL" id="NCU18427.1"/>
    </source>
</evidence>
<dbReference type="InterPro" id="IPR021354">
    <property type="entry name" value="DUF2975"/>
</dbReference>
<feature type="transmembrane region" description="Helical" evidence="1">
    <location>
        <begin position="90"/>
        <end position="111"/>
    </location>
</feature>
<keyword evidence="3" id="KW-1185">Reference proteome</keyword>
<keyword evidence="1" id="KW-1133">Transmembrane helix</keyword>
<keyword evidence="1" id="KW-0812">Transmembrane</keyword>
<dbReference type="PROSITE" id="PS51257">
    <property type="entry name" value="PROKAR_LIPOPROTEIN"/>
    <property type="match status" value="1"/>
</dbReference>
<comment type="caution">
    <text evidence="2">The sequence shown here is derived from an EMBL/GenBank/DDBJ whole genome shotgun (WGS) entry which is preliminary data.</text>
</comment>
<name>A0ABX0ABJ0_9BACI</name>
<protein>
    <submittedName>
        <fullName evidence="2">DUF2975 domain-containing protein</fullName>
    </submittedName>
</protein>
<proteinExistence type="predicted"/>
<feature type="transmembrane region" description="Helical" evidence="1">
    <location>
        <begin position="7"/>
        <end position="28"/>
    </location>
</feature>
<evidence type="ECO:0000313" key="3">
    <source>
        <dbReference type="Proteomes" id="UP000743899"/>
    </source>
</evidence>
<reference evidence="2 3" key="1">
    <citation type="submission" date="2020-01" db="EMBL/GenBank/DDBJ databases">
        <title>A novel Bacillus sp. from Pasinler.</title>
        <authorList>
            <person name="Adiguzel A."/>
            <person name="Ay H."/>
            <person name="Baltaci M.O."/>
        </authorList>
    </citation>
    <scope>NUCLEOTIDE SEQUENCE [LARGE SCALE GENOMIC DNA]</scope>
    <source>
        <strain evidence="2 3">P1</strain>
    </source>
</reference>
<dbReference type="Pfam" id="PF11188">
    <property type="entry name" value="DUF2975"/>
    <property type="match status" value="1"/>
</dbReference>
<gene>
    <name evidence="2" type="ORF">GW534_11950</name>
</gene>
<evidence type="ECO:0000256" key="1">
    <source>
        <dbReference type="SAM" id="Phobius"/>
    </source>
</evidence>
<feature type="transmembrane region" description="Helical" evidence="1">
    <location>
        <begin position="117"/>
        <end position="143"/>
    </location>
</feature>
<keyword evidence="1" id="KW-0472">Membrane</keyword>
<feature type="transmembrane region" description="Helical" evidence="1">
    <location>
        <begin position="48"/>
        <end position="70"/>
    </location>
</feature>
<sequence length="157" mass="17636">MERGKAIFLKVAVILLGVIILVSCTLLPELAKYTAEMYPEYAYLQYPVLFGIYITVIPFYIALFQAYKLLNYIETKNVFSQLSVRSLHTIQRCAVTISILYVIGMVGLLIFNALHPGIFLVGMAIIFTSFVVAVFAMVLQALLKSALEMKEENKLTV</sequence>
<organism evidence="2 3">
    <name type="scientific">Pallidibacillus pasinlerensis</name>
    <dbReference type="NCBI Taxonomy" id="2703818"/>
    <lineage>
        <taxon>Bacteria</taxon>
        <taxon>Bacillati</taxon>
        <taxon>Bacillota</taxon>
        <taxon>Bacilli</taxon>
        <taxon>Bacillales</taxon>
        <taxon>Bacillaceae</taxon>
        <taxon>Pallidibacillus</taxon>
    </lineage>
</organism>
<accession>A0ABX0ABJ0</accession>